<reference evidence="3 4" key="1">
    <citation type="journal article" date="2015" name="Nature">
        <title>rRNA introns, odd ribosomes, and small enigmatic genomes across a large radiation of phyla.</title>
        <authorList>
            <person name="Brown C.T."/>
            <person name="Hug L.A."/>
            <person name="Thomas B.C."/>
            <person name="Sharon I."/>
            <person name="Castelle C.J."/>
            <person name="Singh A."/>
            <person name="Wilkins M.J."/>
            <person name="Williams K.H."/>
            <person name="Banfield J.F."/>
        </authorList>
    </citation>
    <scope>NUCLEOTIDE SEQUENCE [LARGE SCALE GENOMIC DNA]</scope>
</reference>
<dbReference type="GO" id="GO:0016620">
    <property type="term" value="F:oxidoreductase activity, acting on the aldehyde or oxo group of donors, NAD or NADP as acceptor"/>
    <property type="evidence" value="ECO:0007669"/>
    <property type="project" value="InterPro"/>
</dbReference>
<dbReference type="Gene3D" id="3.40.309.10">
    <property type="entry name" value="Aldehyde Dehydrogenase, Chain A, domain 2"/>
    <property type="match status" value="1"/>
</dbReference>
<keyword evidence="1" id="KW-0560">Oxidoreductase</keyword>
<dbReference type="PANTHER" id="PTHR11699">
    <property type="entry name" value="ALDEHYDE DEHYDROGENASE-RELATED"/>
    <property type="match status" value="1"/>
</dbReference>
<dbReference type="EMBL" id="LCJQ01000002">
    <property type="protein sequence ID" value="KKT82133.1"/>
    <property type="molecule type" value="Genomic_DNA"/>
</dbReference>
<dbReference type="SUPFAM" id="SSF53720">
    <property type="entry name" value="ALDH-like"/>
    <property type="match status" value="1"/>
</dbReference>
<sequence>MNNKFEVDSLCYDLVTWLNKKKSIIFKLNNECTQDTEYSIKIDFQFINQYLLSYSKNNSHFFNSQLKPKGKVILVLSFNEPLVTAIVPVLNALVAGNEVVVRPSRRGTRIFDYIWKESGVCQKYGGNLKTMSGGGPEVLEKELMCAQALYFFGGHKNAKTVFLLCSKNFVEFYPEIEAADFKVVKISNLSNFDMDQDIETSLTEAFTHTGQSCQRIQGIFVHDSNHEEYSKRILKRFNQLVLSKRIERYISPNFNFDETMVQQLNVDMSKAAPTKLIRANNKFGFPVLVLNPNPKSVFVQSAYFLPVIWVTRYSTEEELFDNISSRPYHLGVNIQSDEDKFIQKLIRKTNFTRYTVNTDHSRVRPNEGWGGSWPTGYSGNKSWLELFSYPYQIVTQ</sequence>
<evidence type="ECO:0000313" key="3">
    <source>
        <dbReference type="EMBL" id="KKT82133.1"/>
    </source>
</evidence>
<feature type="domain" description="Aldehyde dehydrogenase" evidence="2">
    <location>
        <begin position="58"/>
        <end position="377"/>
    </location>
</feature>
<name>A0A0G1KF28_9BACT</name>
<organism evidence="3 4">
    <name type="scientific">Candidatus Azambacteria bacterium GW2011_GWA1_44_9</name>
    <dbReference type="NCBI Taxonomy" id="1618610"/>
    <lineage>
        <taxon>Bacteria</taxon>
        <taxon>Candidatus Azamiibacteriota</taxon>
    </lineage>
</organism>
<dbReference type="InterPro" id="IPR015590">
    <property type="entry name" value="Aldehyde_DH_dom"/>
</dbReference>
<dbReference type="InterPro" id="IPR016163">
    <property type="entry name" value="Ald_DH_C"/>
</dbReference>
<dbReference type="Pfam" id="PF00171">
    <property type="entry name" value="Aldedh"/>
    <property type="match status" value="1"/>
</dbReference>
<evidence type="ECO:0000313" key="4">
    <source>
        <dbReference type="Proteomes" id="UP000034595"/>
    </source>
</evidence>
<evidence type="ECO:0000259" key="2">
    <source>
        <dbReference type="Pfam" id="PF00171"/>
    </source>
</evidence>
<dbReference type="InterPro" id="IPR016161">
    <property type="entry name" value="Ald_DH/histidinol_DH"/>
</dbReference>
<evidence type="ECO:0000256" key="1">
    <source>
        <dbReference type="ARBA" id="ARBA00023002"/>
    </source>
</evidence>
<accession>A0A0G1KF28</accession>
<dbReference type="Proteomes" id="UP000034595">
    <property type="component" value="Unassembled WGS sequence"/>
</dbReference>
<dbReference type="Gene3D" id="3.40.605.10">
    <property type="entry name" value="Aldehyde Dehydrogenase, Chain A, domain 1"/>
    <property type="match status" value="1"/>
</dbReference>
<gene>
    <name evidence="3" type="ORF">UW78_C0002G0014</name>
</gene>
<proteinExistence type="predicted"/>
<comment type="caution">
    <text evidence="3">The sequence shown here is derived from an EMBL/GenBank/DDBJ whole genome shotgun (WGS) entry which is preliminary data.</text>
</comment>
<dbReference type="AlphaFoldDB" id="A0A0G1KF28"/>
<protein>
    <recommendedName>
        <fullName evidence="2">Aldehyde dehydrogenase domain-containing protein</fullName>
    </recommendedName>
</protein>
<dbReference type="InterPro" id="IPR016162">
    <property type="entry name" value="Ald_DH_N"/>
</dbReference>